<evidence type="ECO:0000256" key="3">
    <source>
        <dbReference type="ARBA" id="ARBA00006105"/>
    </source>
</evidence>
<feature type="compositionally biased region" description="Polar residues" evidence="9">
    <location>
        <begin position="12"/>
        <end position="21"/>
    </location>
</feature>
<comment type="similarity">
    <text evidence="3">Belongs to the flavoprotein pyridine nucleotide cytochrome reductase family.</text>
</comment>
<evidence type="ECO:0000259" key="10">
    <source>
        <dbReference type="PROSITE" id="PS51384"/>
    </source>
</evidence>
<dbReference type="EMBL" id="JOKZ01000105">
    <property type="protein sequence ID" value="KKP03588.1"/>
    <property type="molecule type" value="Genomic_DNA"/>
</dbReference>
<keyword evidence="6" id="KW-0560">Oxidoreductase</keyword>
<dbReference type="Gene3D" id="3.40.50.80">
    <property type="entry name" value="Nucleotide-binding domain of ferredoxin-NADP reductase (FNR) module"/>
    <property type="match status" value="1"/>
</dbReference>
<evidence type="ECO:0000256" key="1">
    <source>
        <dbReference type="ARBA" id="ARBA00001974"/>
    </source>
</evidence>
<dbReference type="PANTHER" id="PTHR19370">
    <property type="entry name" value="NADH-CYTOCHROME B5 REDUCTASE"/>
    <property type="match status" value="1"/>
</dbReference>
<dbReference type="OMA" id="GCLRFFI"/>
<feature type="compositionally biased region" description="Low complexity" evidence="9">
    <location>
        <begin position="61"/>
        <end position="81"/>
    </location>
</feature>
<feature type="binding site" evidence="8">
    <location>
        <position position="271"/>
    </location>
    <ligand>
        <name>FAD</name>
        <dbReference type="ChEBI" id="CHEBI:57692"/>
    </ligand>
</feature>
<dbReference type="Proteomes" id="UP000034112">
    <property type="component" value="Unassembled WGS sequence"/>
</dbReference>
<evidence type="ECO:0000256" key="4">
    <source>
        <dbReference type="ARBA" id="ARBA00022630"/>
    </source>
</evidence>
<dbReference type="GO" id="GO:0016491">
    <property type="term" value="F:oxidoreductase activity"/>
    <property type="evidence" value="ECO:0007669"/>
    <property type="project" value="UniProtKB-KW"/>
</dbReference>
<dbReference type="InterPro" id="IPR017927">
    <property type="entry name" value="FAD-bd_FR_type"/>
</dbReference>
<dbReference type="PRINTS" id="PR00406">
    <property type="entry name" value="CYTB5RDTASE"/>
</dbReference>
<keyword evidence="7" id="KW-0472">Membrane</keyword>
<dbReference type="Gene3D" id="2.60.40.2970">
    <property type="match status" value="1"/>
</dbReference>
<organism evidence="11 12">
    <name type="scientific">Trichoderma harzianum</name>
    <name type="common">Hypocrea lixii</name>
    <dbReference type="NCBI Taxonomy" id="5544"/>
    <lineage>
        <taxon>Eukaryota</taxon>
        <taxon>Fungi</taxon>
        <taxon>Dikarya</taxon>
        <taxon>Ascomycota</taxon>
        <taxon>Pezizomycotina</taxon>
        <taxon>Sordariomycetes</taxon>
        <taxon>Hypocreomycetidae</taxon>
        <taxon>Hypocreales</taxon>
        <taxon>Hypocreaceae</taxon>
        <taxon>Trichoderma</taxon>
    </lineage>
</organism>
<evidence type="ECO:0000256" key="5">
    <source>
        <dbReference type="ARBA" id="ARBA00022827"/>
    </source>
</evidence>
<reference evidence="12" key="1">
    <citation type="journal article" date="2015" name="Genome Announc.">
        <title>Draft whole-genome sequence of the biocontrol agent Trichoderma harzianum T6776.</title>
        <authorList>
            <person name="Baroncelli R."/>
            <person name="Piaggeschi G."/>
            <person name="Fiorini L."/>
            <person name="Bertolini E."/>
            <person name="Zapparata A."/>
            <person name="Pe M.E."/>
            <person name="Sarrocco S."/>
            <person name="Vannacci G."/>
        </authorList>
    </citation>
    <scope>NUCLEOTIDE SEQUENCE [LARGE SCALE GENOMIC DNA]</scope>
    <source>
        <strain evidence="12">T6776</strain>
    </source>
</reference>
<dbReference type="CDD" id="cd06183">
    <property type="entry name" value="cyt_b5_reduct_like"/>
    <property type="match status" value="1"/>
</dbReference>
<evidence type="ECO:0000256" key="7">
    <source>
        <dbReference type="ARBA" id="ARBA00023136"/>
    </source>
</evidence>
<accession>A0A0F9XU39</accession>
<dbReference type="AlphaFoldDB" id="A0A0F9XU39"/>
<feature type="binding site" evidence="8">
    <location>
        <position position="300"/>
    </location>
    <ligand>
        <name>FAD</name>
        <dbReference type="ChEBI" id="CHEBI:57692"/>
    </ligand>
</feature>
<dbReference type="Pfam" id="PF00970">
    <property type="entry name" value="FAD_binding_6"/>
    <property type="match status" value="1"/>
</dbReference>
<feature type="domain" description="FAD-binding FR-type" evidence="10">
    <location>
        <begin position="210"/>
        <end position="324"/>
    </location>
</feature>
<evidence type="ECO:0000256" key="8">
    <source>
        <dbReference type="PIRSR" id="PIRSR601834-1"/>
    </source>
</evidence>
<dbReference type="InterPro" id="IPR001433">
    <property type="entry name" value="OxRdtase_FAD/NAD-bd"/>
</dbReference>
<name>A0A0F9XU39_TRIHA</name>
<dbReference type="PROSITE" id="PS51384">
    <property type="entry name" value="FAD_FR"/>
    <property type="match status" value="1"/>
</dbReference>
<protein>
    <recommendedName>
        <fullName evidence="10">FAD-binding FR-type domain-containing protein</fullName>
    </recommendedName>
</protein>
<feature type="region of interest" description="Disordered" evidence="9">
    <location>
        <begin position="1"/>
        <end position="21"/>
    </location>
</feature>
<comment type="subcellular location">
    <subcellularLocation>
        <location evidence="2">Membrane</location>
    </subcellularLocation>
</comment>
<comment type="caution">
    <text evidence="11">The sequence shown here is derived from an EMBL/GenBank/DDBJ whole genome shotgun (WGS) entry which is preliminary data.</text>
</comment>
<feature type="binding site" evidence="8">
    <location>
        <position position="269"/>
    </location>
    <ligand>
        <name>FAD</name>
        <dbReference type="ChEBI" id="CHEBI:57692"/>
    </ligand>
</feature>
<feature type="region of interest" description="Disordered" evidence="9">
    <location>
        <begin position="61"/>
        <end position="82"/>
    </location>
</feature>
<dbReference type="InterPro" id="IPR008333">
    <property type="entry name" value="Cbr1-like_FAD-bd_dom"/>
</dbReference>
<dbReference type="InterPro" id="IPR017938">
    <property type="entry name" value="Riboflavin_synthase-like_b-brl"/>
</dbReference>
<keyword evidence="4 8" id="KW-0285">Flavoprotein</keyword>
<sequence length="550" mass="59979">MPSSDPLAGLNVSISQGSTTPPTIVATVKNNNPHLVTIAAYQSPFDGLILETGNLSIVPGGAASDGNDSDNSSSNNSTAASKPLSYPTIALKRAWPPPSDSLVTLGPGESRTAEIVIRHPVPVRQLGSSATVKLSGHWMSVWKRAKEEIGDADWDDVSNPDEFSGVYESNSLEILIAKSRKIPIFITTAILGGTIYYFSSPSKPTLLNSETFIPYTITSREAISPTSFIFTISPHTPNPSLPYLTPSTSSWRYPLWSVEFKQPQVQIARHYTPLPPQSLEDPADGSLRFYVRAIGGGEMSTYLSRLGVGHDVWLRGPHVGFDVTARLGAMDNIVFLAGGTGVVPAMQVAKAVLEKNSDAQVNLLWAIRKREELQRVSSPVRRPSWWQFWVANSSEPVELHSQFQDPSPIAQQLRAMKTTYGQRLRIQVAIDEEQTQFREADLQNAISGVQDRRLLANRSITGSGCRLHDSELLQLTSEFETPASVDDCKCGHGAGKNLFMVSGPDGFIAHYAGPKRWLGGQQVQGPVGGVAAQLQRRYPKLADDWLVLKL</sequence>
<dbReference type="GO" id="GO:0005739">
    <property type="term" value="C:mitochondrion"/>
    <property type="evidence" value="ECO:0007669"/>
    <property type="project" value="TreeGrafter"/>
</dbReference>
<feature type="binding site" evidence="8">
    <location>
        <position position="299"/>
    </location>
    <ligand>
        <name>FAD</name>
        <dbReference type="ChEBI" id="CHEBI:57692"/>
    </ligand>
</feature>
<gene>
    <name evidence="11" type="ORF">THAR02_04331</name>
</gene>
<evidence type="ECO:0000256" key="2">
    <source>
        <dbReference type="ARBA" id="ARBA00004370"/>
    </source>
</evidence>
<dbReference type="PANTHER" id="PTHR19370:SF189">
    <property type="entry name" value="CYTOCHROME C MITOCHONDRIAL IMPORT FACTOR CYC2"/>
    <property type="match status" value="1"/>
</dbReference>
<comment type="cofactor">
    <cofactor evidence="1 8">
        <name>FAD</name>
        <dbReference type="ChEBI" id="CHEBI:57692"/>
    </cofactor>
</comment>
<proteinExistence type="inferred from homology"/>
<evidence type="ECO:0000256" key="9">
    <source>
        <dbReference type="SAM" id="MobiDB-lite"/>
    </source>
</evidence>
<dbReference type="Gene3D" id="2.40.30.10">
    <property type="entry name" value="Translation factors"/>
    <property type="match status" value="1"/>
</dbReference>
<dbReference type="OrthoDB" id="10253744at2759"/>
<dbReference type="SUPFAM" id="SSF63380">
    <property type="entry name" value="Riboflavin synthase domain-like"/>
    <property type="match status" value="1"/>
</dbReference>
<dbReference type="InterPro" id="IPR039261">
    <property type="entry name" value="FNR_nucleotide-bd"/>
</dbReference>
<dbReference type="SUPFAM" id="SSF52343">
    <property type="entry name" value="Ferredoxin reductase-like, C-terminal NADP-linked domain"/>
    <property type="match status" value="1"/>
</dbReference>
<keyword evidence="5 8" id="KW-0274">FAD</keyword>
<evidence type="ECO:0000313" key="11">
    <source>
        <dbReference type="EMBL" id="KKP03588.1"/>
    </source>
</evidence>
<evidence type="ECO:0000313" key="12">
    <source>
        <dbReference type="Proteomes" id="UP000034112"/>
    </source>
</evidence>
<dbReference type="Pfam" id="PF00175">
    <property type="entry name" value="NAD_binding_1"/>
    <property type="match status" value="1"/>
</dbReference>
<dbReference type="InterPro" id="IPR001834">
    <property type="entry name" value="CBR-like"/>
</dbReference>
<dbReference type="GO" id="GO:0016020">
    <property type="term" value="C:membrane"/>
    <property type="evidence" value="ECO:0007669"/>
    <property type="project" value="UniProtKB-SubCell"/>
</dbReference>
<evidence type="ECO:0000256" key="6">
    <source>
        <dbReference type="ARBA" id="ARBA00023002"/>
    </source>
</evidence>